<gene>
    <name evidence="3" type="ORF">V5N11_019358</name>
</gene>
<organism evidence="3 4">
    <name type="scientific">Cardamine amara subsp. amara</name>
    <dbReference type="NCBI Taxonomy" id="228776"/>
    <lineage>
        <taxon>Eukaryota</taxon>
        <taxon>Viridiplantae</taxon>
        <taxon>Streptophyta</taxon>
        <taxon>Embryophyta</taxon>
        <taxon>Tracheophyta</taxon>
        <taxon>Spermatophyta</taxon>
        <taxon>Magnoliopsida</taxon>
        <taxon>eudicotyledons</taxon>
        <taxon>Gunneridae</taxon>
        <taxon>Pentapetalae</taxon>
        <taxon>rosids</taxon>
        <taxon>malvids</taxon>
        <taxon>Brassicales</taxon>
        <taxon>Brassicaceae</taxon>
        <taxon>Cardamineae</taxon>
        <taxon>Cardamine</taxon>
    </lineage>
</organism>
<protein>
    <submittedName>
        <fullName evidence="3">Dormancy-associated protein</fullName>
    </submittedName>
</protein>
<feature type="compositionally biased region" description="Low complexity" evidence="2">
    <location>
        <begin position="48"/>
        <end position="64"/>
    </location>
</feature>
<evidence type="ECO:0000256" key="2">
    <source>
        <dbReference type="SAM" id="MobiDB-lite"/>
    </source>
</evidence>
<reference evidence="3 4" key="1">
    <citation type="submission" date="2024-04" db="EMBL/GenBank/DDBJ databases">
        <title>Genome assembly C_amara_ONT_v2.</title>
        <authorList>
            <person name="Yant L."/>
            <person name="Moore C."/>
            <person name="Slenker M."/>
        </authorList>
    </citation>
    <scope>NUCLEOTIDE SEQUENCE [LARGE SCALE GENOMIC DNA]</scope>
    <source>
        <tissue evidence="3">Leaf</tissue>
    </source>
</reference>
<evidence type="ECO:0000313" key="4">
    <source>
        <dbReference type="Proteomes" id="UP001558713"/>
    </source>
</evidence>
<dbReference type="Proteomes" id="UP001558713">
    <property type="component" value="Unassembled WGS sequence"/>
</dbReference>
<dbReference type="EMBL" id="JBANAX010000638">
    <property type="protein sequence ID" value="KAL1199590.1"/>
    <property type="molecule type" value="Genomic_DNA"/>
</dbReference>
<name>A0ABD1ADU3_CARAN</name>
<evidence type="ECO:0000256" key="1">
    <source>
        <dbReference type="ARBA" id="ARBA00010502"/>
    </source>
</evidence>
<sequence>MGVLENLWDDVVAGPRPEAGDRSRGHLRRISTGLTSLNNAAEGMTTGSVSLPASPATPATPVTPGSGRKVDVWRSVFHPASNVTTRDIGANVFDKPSHPNSPTVYDWMYSNESRSKHR</sequence>
<feature type="region of interest" description="Disordered" evidence="2">
    <location>
        <begin position="1"/>
        <end position="68"/>
    </location>
</feature>
<dbReference type="PANTHER" id="PTHR33565">
    <property type="entry name" value="DORMANCY-ASSOCIATED PROTEIN 1"/>
    <property type="match status" value="1"/>
</dbReference>
<dbReference type="Pfam" id="PF05564">
    <property type="entry name" value="Auxin_repressed"/>
    <property type="match status" value="1"/>
</dbReference>
<dbReference type="AlphaFoldDB" id="A0ABD1ADU3"/>
<comment type="similarity">
    <text evidence="1">Belongs to the DRM1/ARP family.</text>
</comment>
<comment type="caution">
    <text evidence="3">The sequence shown here is derived from an EMBL/GenBank/DDBJ whole genome shotgun (WGS) entry which is preliminary data.</text>
</comment>
<accession>A0ABD1ADU3</accession>
<proteinExistence type="inferred from homology"/>
<dbReference type="PANTHER" id="PTHR33565:SF10">
    <property type="entry name" value="DORMANCY-ASSOCIATED PROTEIN HOMOLOG 2"/>
    <property type="match status" value="1"/>
</dbReference>
<keyword evidence="4" id="KW-1185">Reference proteome</keyword>
<evidence type="ECO:0000313" key="3">
    <source>
        <dbReference type="EMBL" id="KAL1199590.1"/>
    </source>
</evidence>
<dbReference type="InterPro" id="IPR008406">
    <property type="entry name" value="DRM/ARP"/>
</dbReference>